<comment type="caution">
    <text evidence="2">The sequence shown here is derived from an EMBL/GenBank/DDBJ whole genome shotgun (WGS) entry which is preliminary data.</text>
</comment>
<evidence type="ECO:0000256" key="1">
    <source>
        <dbReference type="SAM" id="Phobius"/>
    </source>
</evidence>
<accession>A0A1G2PUD2</accession>
<protein>
    <submittedName>
        <fullName evidence="2">Uncharacterized protein</fullName>
    </submittedName>
</protein>
<keyword evidence="1" id="KW-1133">Transmembrane helix</keyword>
<feature type="transmembrane region" description="Helical" evidence="1">
    <location>
        <begin position="16"/>
        <end position="39"/>
    </location>
</feature>
<dbReference type="EMBL" id="MHSW01000025">
    <property type="protein sequence ID" value="OHA51192.1"/>
    <property type="molecule type" value="Genomic_DNA"/>
</dbReference>
<keyword evidence="1" id="KW-0812">Transmembrane</keyword>
<organism evidence="2 3">
    <name type="scientific">Candidatus Terrybacteria bacterium RIFCSPLOWO2_01_FULL_40_23</name>
    <dbReference type="NCBI Taxonomy" id="1802366"/>
    <lineage>
        <taxon>Bacteria</taxon>
        <taxon>Candidatus Terryibacteriota</taxon>
    </lineage>
</organism>
<proteinExistence type="predicted"/>
<feature type="transmembrane region" description="Helical" evidence="1">
    <location>
        <begin position="118"/>
        <end position="136"/>
    </location>
</feature>
<reference evidence="2 3" key="1">
    <citation type="journal article" date="2016" name="Nat. Commun.">
        <title>Thousands of microbial genomes shed light on interconnected biogeochemical processes in an aquifer system.</title>
        <authorList>
            <person name="Anantharaman K."/>
            <person name="Brown C.T."/>
            <person name="Hug L.A."/>
            <person name="Sharon I."/>
            <person name="Castelle C.J."/>
            <person name="Probst A.J."/>
            <person name="Thomas B.C."/>
            <person name="Singh A."/>
            <person name="Wilkins M.J."/>
            <person name="Karaoz U."/>
            <person name="Brodie E.L."/>
            <person name="Williams K.H."/>
            <person name="Hubbard S.S."/>
            <person name="Banfield J.F."/>
        </authorList>
    </citation>
    <scope>NUCLEOTIDE SEQUENCE [LARGE SCALE GENOMIC DNA]</scope>
</reference>
<gene>
    <name evidence="2" type="ORF">A3A97_02890</name>
</gene>
<dbReference type="Proteomes" id="UP000176951">
    <property type="component" value="Unassembled WGS sequence"/>
</dbReference>
<feature type="transmembrane region" description="Helical" evidence="1">
    <location>
        <begin position="142"/>
        <end position="162"/>
    </location>
</feature>
<feature type="transmembrane region" description="Helical" evidence="1">
    <location>
        <begin position="59"/>
        <end position="80"/>
    </location>
</feature>
<evidence type="ECO:0000313" key="3">
    <source>
        <dbReference type="Proteomes" id="UP000176951"/>
    </source>
</evidence>
<sequence length="187" mass="21371">MLAERQPKGGSKVNKYISAFIGGIIGTILGAIFAWFVVLDPNAPVYTFINSLPQSFQEPATNLFVFFGLIVCVCVGLYFIRLGYMSATKEGSAKLKIERAKERNNKVLDFIYKHSMRFLVGLLMFTLFILVYEIVIRLDEDVSFFATLFMWVILYALGYAVLRLWNLTWGPKVRAKLDEWGNKNEET</sequence>
<name>A0A1G2PUD2_9BACT</name>
<keyword evidence="1" id="KW-0472">Membrane</keyword>
<evidence type="ECO:0000313" key="2">
    <source>
        <dbReference type="EMBL" id="OHA51192.1"/>
    </source>
</evidence>
<dbReference type="AlphaFoldDB" id="A0A1G2PUD2"/>